<dbReference type="AlphaFoldDB" id="A0A8J2Q974"/>
<dbReference type="Proteomes" id="UP000746747">
    <property type="component" value="Unassembled WGS sequence"/>
</dbReference>
<accession>A0A8J2Q974</accession>
<keyword evidence="2" id="KW-1185">Reference proteome</keyword>
<protein>
    <submittedName>
        <fullName evidence="1">Uncharacterized protein</fullName>
    </submittedName>
</protein>
<comment type="caution">
    <text evidence="1">The sequence shown here is derived from an EMBL/GenBank/DDBJ whole genome shotgun (WGS) entry which is preliminary data.</text>
</comment>
<gene>
    <name evidence="1" type="ORF">CJOHNSTONI_LOCUS2606</name>
</gene>
<reference evidence="1" key="1">
    <citation type="submission" date="2021-09" db="EMBL/GenBank/DDBJ databases">
        <authorList>
            <consortium name="Pathogen Informatics"/>
        </authorList>
    </citation>
    <scope>NUCLEOTIDE SEQUENCE</scope>
</reference>
<name>A0A8J2Q974_9BILA</name>
<sequence length="136" mass="13733">MEVGSISLECGAVPPFPVSGINYLPIPSCQQSSSSSAHGSAFSSPTFSSLAPLLTNYEHSNGMKSVNGVDVAAAATATTHNPLSSMAVQCFSNDSTIAFGSPATAAAAAAAAASQPNPFFYGPNHFGLSQLVGFIF</sequence>
<evidence type="ECO:0000313" key="1">
    <source>
        <dbReference type="EMBL" id="CAG9532285.1"/>
    </source>
</evidence>
<organism evidence="1 2">
    <name type="scientific">Cercopithifilaria johnstoni</name>
    <dbReference type="NCBI Taxonomy" id="2874296"/>
    <lineage>
        <taxon>Eukaryota</taxon>
        <taxon>Metazoa</taxon>
        <taxon>Ecdysozoa</taxon>
        <taxon>Nematoda</taxon>
        <taxon>Chromadorea</taxon>
        <taxon>Rhabditida</taxon>
        <taxon>Spirurina</taxon>
        <taxon>Spiruromorpha</taxon>
        <taxon>Filarioidea</taxon>
        <taxon>Onchocercidae</taxon>
        <taxon>Cercopithifilaria</taxon>
    </lineage>
</organism>
<proteinExistence type="predicted"/>
<evidence type="ECO:0000313" key="2">
    <source>
        <dbReference type="Proteomes" id="UP000746747"/>
    </source>
</evidence>
<dbReference type="EMBL" id="CAKAEH010000938">
    <property type="protein sequence ID" value="CAG9532285.1"/>
    <property type="molecule type" value="Genomic_DNA"/>
</dbReference>